<proteinExistence type="inferred from homology"/>
<dbReference type="EMBL" id="JASJQH010008983">
    <property type="protein sequence ID" value="KAK9685554.1"/>
    <property type="molecule type" value="Genomic_DNA"/>
</dbReference>
<sequence length="118" mass="12511">GTGGIDNVGNGKGLYHSVNVPLKEGLGEKTLAEVFDQVIQKAFSTYQPDAVVLQCGSDGLVGDPTGEWNLTIESIGACVAKILDLDKPTLILGGGKFCIWSHSDVSFDLPGILSHRWL</sequence>
<dbReference type="PANTHER" id="PTHR10625">
    <property type="entry name" value="HISTONE DEACETYLASE HDAC1-RELATED"/>
    <property type="match status" value="1"/>
</dbReference>
<evidence type="ECO:0000313" key="12">
    <source>
        <dbReference type="Proteomes" id="UP001479436"/>
    </source>
</evidence>
<reference evidence="11 12" key="1">
    <citation type="submission" date="2023-04" db="EMBL/GenBank/DDBJ databases">
        <title>Genome of Basidiobolus ranarum AG-B5.</title>
        <authorList>
            <person name="Stajich J.E."/>
            <person name="Carter-House D."/>
            <person name="Gryganskyi A."/>
        </authorList>
    </citation>
    <scope>NUCLEOTIDE SEQUENCE [LARGE SCALE GENOMIC DNA]</scope>
    <source>
        <strain evidence="11 12">AG-B5</strain>
    </source>
</reference>
<evidence type="ECO:0000256" key="9">
    <source>
        <dbReference type="ARBA" id="ARBA00023242"/>
    </source>
</evidence>
<feature type="non-terminal residue" evidence="11">
    <location>
        <position position="1"/>
    </location>
</feature>
<dbReference type="Proteomes" id="UP001479436">
    <property type="component" value="Unassembled WGS sequence"/>
</dbReference>
<evidence type="ECO:0000256" key="7">
    <source>
        <dbReference type="ARBA" id="ARBA00023015"/>
    </source>
</evidence>
<evidence type="ECO:0000256" key="8">
    <source>
        <dbReference type="ARBA" id="ARBA00023163"/>
    </source>
</evidence>
<dbReference type="SUPFAM" id="SSF52768">
    <property type="entry name" value="Arginase/deacetylase"/>
    <property type="match status" value="1"/>
</dbReference>
<evidence type="ECO:0000256" key="4">
    <source>
        <dbReference type="ARBA" id="ARBA00022491"/>
    </source>
</evidence>
<dbReference type="EC" id="3.5.1.98" evidence="3"/>
<dbReference type="GO" id="GO:0141221">
    <property type="term" value="F:histone deacetylase activity, hydrolytic mechanism"/>
    <property type="evidence" value="ECO:0007669"/>
    <property type="project" value="UniProtKB-EC"/>
</dbReference>
<evidence type="ECO:0000313" key="11">
    <source>
        <dbReference type="EMBL" id="KAK9685554.1"/>
    </source>
</evidence>
<keyword evidence="5 11" id="KW-0378">Hydrolase</keyword>
<evidence type="ECO:0000256" key="5">
    <source>
        <dbReference type="ARBA" id="ARBA00022801"/>
    </source>
</evidence>
<comment type="subcellular location">
    <subcellularLocation>
        <location evidence="1">Nucleus</location>
    </subcellularLocation>
</comment>
<gene>
    <name evidence="11" type="primary">HDAC8_2</name>
    <name evidence="11" type="ORF">K7432_015461</name>
</gene>
<name>A0ABR2VNM4_9FUNG</name>
<dbReference type="InterPro" id="IPR023801">
    <property type="entry name" value="His_deacetylse_dom"/>
</dbReference>
<evidence type="ECO:0000256" key="6">
    <source>
        <dbReference type="ARBA" id="ARBA00022853"/>
    </source>
</evidence>
<evidence type="ECO:0000256" key="1">
    <source>
        <dbReference type="ARBA" id="ARBA00004123"/>
    </source>
</evidence>
<dbReference type="InterPro" id="IPR023696">
    <property type="entry name" value="Ureohydrolase_dom_sf"/>
</dbReference>
<keyword evidence="8" id="KW-0804">Transcription</keyword>
<organism evidence="11 12">
    <name type="scientific">Basidiobolus ranarum</name>
    <dbReference type="NCBI Taxonomy" id="34480"/>
    <lineage>
        <taxon>Eukaryota</taxon>
        <taxon>Fungi</taxon>
        <taxon>Fungi incertae sedis</taxon>
        <taxon>Zoopagomycota</taxon>
        <taxon>Entomophthoromycotina</taxon>
        <taxon>Basidiobolomycetes</taxon>
        <taxon>Basidiobolales</taxon>
        <taxon>Basidiobolaceae</taxon>
        <taxon>Basidiobolus</taxon>
    </lineage>
</organism>
<keyword evidence="7" id="KW-0805">Transcription regulation</keyword>
<evidence type="ECO:0000256" key="2">
    <source>
        <dbReference type="ARBA" id="ARBA00006457"/>
    </source>
</evidence>
<dbReference type="Pfam" id="PF00850">
    <property type="entry name" value="Hist_deacetyl"/>
    <property type="match status" value="1"/>
</dbReference>
<keyword evidence="4" id="KW-0678">Repressor</keyword>
<accession>A0ABR2VNM4</accession>
<dbReference type="PANTHER" id="PTHR10625:SF14">
    <property type="entry name" value="HISTONE DEACETYLASE 8"/>
    <property type="match status" value="1"/>
</dbReference>
<comment type="similarity">
    <text evidence="2">Belongs to the histone deacetylase family. HD type 1 subfamily.</text>
</comment>
<keyword evidence="6" id="KW-0156">Chromatin regulator</keyword>
<feature type="domain" description="Histone deacetylase" evidence="10">
    <location>
        <begin position="1"/>
        <end position="95"/>
    </location>
</feature>
<dbReference type="Gene3D" id="3.40.800.20">
    <property type="entry name" value="Histone deacetylase domain"/>
    <property type="match status" value="1"/>
</dbReference>
<keyword evidence="12" id="KW-1185">Reference proteome</keyword>
<evidence type="ECO:0000256" key="3">
    <source>
        <dbReference type="ARBA" id="ARBA00012111"/>
    </source>
</evidence>
<dbReference type="InterPro" id="IPR037138">
    <property type="entry name" value="His_deacetylse_dom_sf"/>
</dbReference>
<keyword evidence="9" id="KW-0539">Nucleus</keyword>
<comment type="caution">
    <text evidence="11">The sequence shown here is derived from an EMBL/GenBank/DDBJ whole genome shotgun (WGS) entry which is preliminary data.</text>
</comment>
<evidence type="ECO:0000259" key="10">
    <source>
        <dbReference type="Pfam" id="PF00850"/>
    </source>
</evidence>
<protein>
    <recommendedName>
        <fullName evidence="3">histone deacetylase</fullName>
        <ecNumber evidence="3">3.5.1.98</ecNumber>
    </recommendedName>
</protein>